<evidence type="ECO:0000313" key="2">
    <source>
        <dbReference type="EMBL" id="PWV61090.1"/>
    </source>
</evidence>
<dbReference type="SUPFAM" id="SSF75169">
    <property type="entry name" value="DsrEFH-like"/>
    <property type="match status" value="1"/>
</dbReference>
<reference evidence="2 3" key="1">
    <citation type="submission" date="2018-05" db="EMBL/GenBank/DDBJ databases">
        <title>Genomic Encyclopedia of Type Strains, Phase IV (KMG-IV): sequencing the most valuable type-strain genomes for metagenomic binning, comparative biology and taxonomic classification.</title>
        <authorList>
            <person name="Goeker M."/>
        </authorList>
    </citation>
    <scope>NUCLEOTIDE SEQUENCE [LARGE SCALE GENOMIC DNA]</scope>
    <source>
        <strain evidence="2 3">DSM 23606</strain>
    </source>
</reference>
<feature type="signal peptide" evidence="1">
    <location>
        <begin position="1"/>
        <end position="24"/>
    </location>
</feature>
<proteinExistence type="predicted"/>
<dbReference type="RefSeq" id="WP_110018768.1">
    <property type="nucleotide sequence ID" value="NZ_QGTJ01000006.1"/>
</dbReference>
<evidence type="ECO:0000313" key="3">
    <source>
        <dbReference type="Proteomes" id="UP000246569"/>
    </source>
</evidence>
<dbReference type="PROSITE" id="PS51257">
    <property type="entry name" value="PROKAR_LIPOPROTEIN"/>
    <property type="match status" value="1"/>
</dbReference>
<sequence length="139" mass="15078">MRIISRLLFILTLLAGCFTPAAFAADTDPLFVNLTTDDPHRANMGITFGLKQFQRGHPLTILLNDKSVFIGAKAGAERFAMHQKLLADLIGKGATVLICPMCMKQYGITEADLIPGVKLGSPEITGDALFKDNTKALSW</sequence>
<feature type="chain" id="PRO_5016293910" evidence="1">
    <location>
        <begin position="25"/>
        <end position="139"/>
    </location>
</feature>
<dbReference type="EMBL" id="QGTJ01000006">
    <property type="protein sequence ID" value="PWV61090.1"/>
    <property type="molecule type" value="Genomic_DNA"/>
</dbReference>
<name>A0A317MTX8_9GAMM</name>
<dbReference type="Proteomes" id="UP000246569">
    <property type="component" value="Unassembled WGS sequence"/>
</dbReference>
<dbReference type="Gene3D" id="3.40.1260.10">
    <property type="entry name" value="DsrEFH-like"/>
    <property type="match status" value="1"/>
</dbReference>
<dbReference type="Pfam" id="PF02635">
    <property type="entry name" value="DsrE"/>
    <property type="match status" value="1"/>
</dbReference>
<dbReference type="OrthoDB" id="274802at2"/>
<accession>A0A317MTX8</accession>
<comment type="caution">
    <text evidence="2">The sequence shown here is derived from an EMBL/GenBank/DDBJ whole genome shotgun (WGS) entry which is preliminary data.</text>
</comment>
<keyword evidence="1" id="KW-0732">Signal</keyword>
<protein>
    <submittedName>
        <fullName evidence="2">DsrE/DsrF/DsrH-like protein</fullName>
    </submittedName>
</protein>
<evidence type="ECO:0000256" key="1">
    <source>
        <dbReference type="SAM" id="SignalP"/>
    </source>
</evidence>
<organism evidence="2 3">
    <name type="scientific">Plasticicumulans acidivorans</name>
    <dbReference type="NCBI Taxonomy" id="886464"/>
    <lineage>
        <taxon>Bacteria</taxon>
        <taxon>Pseudomonadati</taxon>
        <taxon>Pseudomonadota</taxon>
        <taxon>Gammaproteobacteria</taxon>
        <taxon>Candidatus Competibacteraceae</taxon>
        <taxon>Plasticicumulans</taxon>
    </lineage>
</organism>
<dbReference type="AlphaFoldDB" id="A0A317MTX8"/>
<gene>
    <name evidence="2" type="ORF">C7443_106104</name>
</gene>
<dbReference type="InterPro" id="IPR027396">
    <property type="entry name" value="DsrEFH-like"/>
</dbReference>
<keyword evidence="3" id="KW-1185">Reference proteome</keyword>
<dbReference type="InterPro" id="IPR003787">
    <property type="entry name" value="Sulphur_relay_DsrE/F-like"/>
</dbReference>